<dbReference type="NCBIfam" id="NF008453">
    <property type="entry name" value="PRK11308.1"/>
    <property type="match status" value="1"/>
</dbReference>
<evidence type="ECO:0000256" key="4">
    <source>
        <dbReference type="ARBA" id="ARBA00022840"/>
    </source>
</evidence>
<accession>A0A1E5LBL8</accession>
<dbReference type="NCBIfam" id="TIGR01727">
    <property type="entry name" value="oligo_HPY"/>
    <property type="match status" value="1"/>
</dbReference>
<dbReference type="PANTHER" id="PTHR43776:SF7">
    <property type="entry name" value="D,D-DIPEPTIDE TRANSPORT ATP-BINDING PROTEIN DDPF-RELATED"/>
    <property type="match status" value="1"/>
</dbReference>
<dbReference type="InterPro" id="IPR050319">
    <property type="entry name" value="ABC_transp_ATP-bind"/>
</dbReference>
<comment type="similarity">
    <text evidence="1">Belongs to the ABC transporter superfamily.</text>
</comment>
<dbReference type="InterPro" id="IPR003439">
    <property type="entry name" value="ABC_transporter-like_ATP-bd"/>
</dbReference>
<dbReference type="InterPro" id="IPR013563">
    <property type="entry name" value="Oligopep_ABC_C"/>
</dbReference>
<proteinExistence type="inferred from homology"/>
<dbReference type="PANTHER" id="PTHR43776">
    <property type="entry name" value="TRANSPORT ATP-BINDING PROTEIN"/>
    <property type="match status" value="1"/>
</dbReference>
<dbReference type="GO" id="GO:0005524">
    <property type="term" value="F:ATP binding"/>
    <property type="evidence" value="ECO:0007669"/>
    <property type="project" value="UniProtKB-KW"/>
</dbReference>
<protein>
    <submittedName>
        <fullName evidence="6">Dipeptide/oligopeptide/nickel ABC transporter ATP-binding protein</fullName>
    </submittedName>
</protein>
<dbReference type="PROSITE" id="PS00211">
    <property type="entry name" value="ABC_TRANSPORTER_1"/>
    <property type="match status" value="1"/>
</dbReference>
<dbReference type="AlphaFoldDB" id="A0A1E5LBL8"/>
<dbReference type="GO" id="GO:0055085">
    <property type="term" value="P:transmembrane transport"/>
    <property type="evidence" value="ECO:0007669"/>
    <property type="project" value="UniProtKB-ARBA"/>
</dbReference>
<evidence type="ECO:0000256" key="2">
    <source>
        <dbReference type="ARBA" id="ARBA00022448"/>
    </source>
</evidence>
<evidence type="ECO:0000313" key="6">
    <source>
        <dbReference type="EMBL" id="OEH91399.1"/>
    </source>
</evidence>
<organism evidence="6 7">
    <name type="scientific">Bacillus solimangrovi</name>
    <dbReference type="NCBI Taxonomy" id="1305675"/>
    <lineage>
        <taxon>Bacteria</taxon>
        <taxon>Bacillati</taxon>
        <taxon>Bacillota</taxon>
        <taxon>Bacilli</taxon>
        <taxon>Bacillales</taxon>
        <taxon>Bacillaceae</taxon>
        <taxon>Bacillus</taxon>
    </lineage>
</organism>
<name>A0A1E5LBL8_9BACI</name>
<dbReference type="FunFam" id="3.40.50.300:FF:000016">
    <property type="entry name" value="Oligopeptide ABC transporter ATP-binding component"/>
    <property type="match status" value="1"/>
</dbReference>
<keyword evidence="3" id="KW-0547">Nucleotide-binding</keyword>
<dbReference type="Proteomes" id="UP000095209">
    <property type="component" value="Unassembled WGS sequence"/>
</dbReference>
<dbReference type="Pfam" id="PF08352">
    <property type="entry name" value="oligo_HPY"/>
    <property type="match status" value="1"/>
</dbReference>
<dbReference type="STRING" id="1305675.BFG57_05910"/>
<evidence type="ECO:0000313" key="7">
    <source>
        <dbReference type="Proteomes" id="UP000095209"/>
    </source>
</evidence>
<dbReference type="EMBL" id="MJEH01000062">
    <property type="protein sequence ID" value="OEH91399.1"/>
    <property type="molecule type" value="Genomic_DNA"/>
</dbReference>
<evidence type="ECO:0000256" key="1">
    <source>
        <dbReference type="ARBA" id="ARBA00005417"/>
    </source>
</evidence>
<dbReference type="SMART" id="SM00382">
    <property type="entry name" value="AAA"/>
    <property type="match status" value="1"/>
</dbReference>
<dbReference type="InterPro" id="IPR003593">
    <property type="entry name" value="AAA+_ATPase"/>
</dbReference>
<dbReference type="CDD" id="cd03257">
    <property type="entry name" value="ABC_NikE_OppD_transporters"/>
    <property type="match status" value="1"/>
</dbReference>
<dbReference type="InterPro" id="IPR027417">
    <property type="entry name" value="P-loop_NTPase"/>
</dbReference>
<reference evidence="6 7" key="1">
    <citation type="submission" date="2016-08" db="EMBL/GenBank/DDBJ databases">
        <title>Genome of Bacillus solimangrovi GH2-4.</title>
        <authorList>
            <person name="Lim S."/>
            <person name="Kim B.-C."/>
        </authorList>
    </citation>
    <scope>NUCLEOTIDE SEQUENCE [LARGE SCALE GENOMIC DNA]</scope>
    <source>
        <strain evidence="6 7">GH2-4</strain>
    </source>
</reference>
<evidence type="ECO:0000259" key="5">
    <source>
        <dbReference type="PROSITE" id="PS50893"/>
    </source>
</evidence>
<dbReference type="SUPFAM" id="SSF52540">
    <property type="entry name" value="P-loop containing nucleoside triphosphate hydrolases"/>
    <property type="match status" value="1"/>
</dbReference>
<dbReference type="OrthoDB" id="9802264at2"/>
<feature type="domain" description="ABC transporter" evidence="5">
    <location>
        <begin position="6"/>
        <end position="256"/>
    </location>
</feature>
<dbReference type="Pfam" id="PF00005">
    <property type="entry name" value="ABC_tran"/>
    <property type="match status" value="1"/>
</dbReference>
<sequence>MSETLLKVDNLKKHFPITGGILQRQVGEVKAVDGISFSVKKGETLGIVGESGCGKSTTGRLLMRLIDPTEGKVVFDDKELTDLSASDMRKVRRDMQMVFQDPFASLNPRHTVERILEEPLIVHGMGNAKERKKKVRELLEVVGLSSYHAKRYPHQFSGGQRQRIGIARALMTRPKLIIADEPVSALDVSIQSQVLNLMEDLQKEFDLTYIFIAHDLGVVRHISDRVAVMYLGRMVELADSEALYQKPMHPYTQALLSAVPIPDPDFEMERKYLTGDIPSPSNPPTGCAFHTRCSECMDICKTDRPEFREIEEGHYVACHLFNDKG</sequence>
<dbReference type="GO" id="GO:0015833">
    <property type="term" value="P:peptide transport"/>
    <property type="evidence" value="ECO:0007669"/>
    <property type="project" value="InterPro"/>
</dbReference>
<evidence type="ECO:0000256" key="3">
    <source>
        <dbReference type="ARBA" id="ARBA00022741"/>
    </source>
</evidence>
<gene>
    <name evidence="6" type="ORF">BFG57_05910</name>
</gene>
<comment type="caution">
    <text evidence="6">The sequence shown here is derived from an EMBL/GenBank/DDBJ whole genome shotgun (WGS) entry which is preliminary data.</text>
</comment>
<dbReference type="Gene3D" id="3.40.50.300">
    <property type="entry name" value="P-loop containing nucleotide triphosphate hydrolases"/>
    <property type="match status" value="1"/>
</dbReference>
<keyword evidence="4 6" id="KW-0067">ATP-binding</keyword>
<dbReference type="InterPro" id="IPR017871">
    <property type="entry name" value="ABC_transporter-like_CS"/>
</dbReference>
<keyword evidence="2" id="KW-0813">Transport</keyword>
<dbReference type="PROSITE" id="PS50893">
    <property type="entry name" value="ABC_TRANSPORTER_2"/>
    <property type="match status" value="1"/>
</dbReference>
<keyword evidence="7" id="KW-1185">Reference proteome</keyword>
<dbReference type="RefSeq" id="WP_069718659.1">
    <property type="nucleotide sequence ID" value="NZ_MJEH01000062.1"/>
</dbReference>
<dbReference type="GO" id="GO:0016887">
    <property type="term" value="F:ATP hydrolysis activity"/>
    <property type="evidence" value="ECO:0007669"/>
    <property type="project" value="InterPro"/>
</dbReference>